<feature type="non-terminal residue" evidence="2">
    <location>
        <position position="209"/>
    </location>
</feature>
<dbReference type="AlphaFoldDB" id="A0A061QQ11"/>
<feature type="region of interest" description="Disordered" evidence="1">
    <location>
        <begin position="99"/>
        <end position="124"/>
    </location>
</feature>
<accession>A0A061QQ11</accession>
<organism evidence="2">
    <name type="scientific">Tetraselmis sp. GSL018</name>
    <dbReference type="NCBI Taxonomy" id="582737"/>
    <lineage>
        <taxon>Eukaryota</taxon>
        <taxon>Viridiplantae</taxon>
        <taxon>Chlorophyta</taxon>
        <taxon>core chlorophytes</taxon>
        <taxon>Chlorodendrophyceae</taxon>
        <taxon>Chlorodendrales</taxon>
        <taxon>Chlorodendraceae</taxon>
        <taxon>Tetraselmis</taxon>
    </lineage>
</organism>
<dbReference type="EMBL" id="GBEZ01024235">
    <property type="protein sequence ID" value="JAC62732.1"/>
    <property type="molecule type" value="Transcribed_RNA"/>
</dbReference>
<name>A0A061QQ11_9CHLO</name>
<feature type="compositionally biased region" description="Pro residues" evidence="1">
    <location>
        <begin position="107"/>
        <end position="116"/>
    </location>
</feature>
<gene>
    <name evidence="2" type="ORF">TSPGSL018_22467</name>
</gene>
<proteinExistence type="predicted"/>
<evidence type="ECO:0000256" key="1">
    <source>
        <dbReference type="SAM" id="MobiDB-lite"/>
    </source>
</evidence>
<evidence type="ECO:0000313" key="2">
    <source>
        <dbReference type="EMBL" id="JAC62732.1"/>
    </source>
</evidence>
<protein>
    <submittedName>
        <fullName evidence="2">Uncharacterized protein</fullName>
    </submittedName>
</protein>
<sequence length="209" mass="21366">MCNCVYPSASRQLANFLSFSVAEPNRSYGGMNKVCSLLRRAGRLERAHLSHVLASTGPVGPVAEASPVHAAASGPHGPVGASELARLALGRPPCCSAQPARTLSAAAPPPAPPPPQRARGPAGLLRPSFSRASSLRALRDELPAEAAATPEPTEITRALCQAALLGAGAEESRGASAWLRAVLRRAPEAAGACLPSHLAQLAEALADLS</sequence>
<reference evidence="2" key="1">
    <citation type="submission" date="2014-05" db="EMBL/GenBank/DDBJ databases">
        <title>The transcriptome of the halophilic microalga Tetraselmis sp. GSL018 isolated from the Great Salt Lake, Utah.</title>
        <authorList>
            <person name="Jinkerson R.E."/>
            <person name="D'Adamo S."/>
            <person name="Posewitz M.C."/>
        </authorList>
    </citation>
    <scope>NUCLEOTIDE SEQUENCE</scope>
    <source>
        <strain evidence="2">GSL018</strain>
    </source>
</reference>